<feature type="transmembrane region" description="Helical" evidence="1">
    <location>
        <begin position="25"/>
        <end position="46"/>
    </location>
</feature>
<keyword evidence="1" id="KW-1133">Transmembrane helix</keyword>
<evidence type="ECO:0000313" key="2">
    <source>
        <dbReference type="EMBL" id="TYS05222.1"/>
    </source>
</evidence>
<reference evidence="2 3" key="1">
    <citation type="submission" date="2019-08" db="EMBL/GenBank/DDBJ databases">
        <title>Whole genome sequence analysis of bacterial isolates in patients.</title>
        <authorList>
            <person name="Jeong K.C."/>
        </authorList>
    </citation>
    <scope>NUCLEOTIDE SEQUENCE [LARGE SCALE GENOMIC DNA]</scope>
    <source>
        <strain evidence="2 3">KCJ3K342</strain>
    </source>
</reference>
<dbReference type="AlphaFoldDB" id="A0AAE8X124"/>
<comment type="caution">
    <text evidence="2">The sequence shown here is derived from an EMBL/GenBank/DDBJ whole genome shotgun (WGS) entry which is preliminary data.</text>
</comment>
<feature type="transmembrane region" description="Helical" evidence="1">
    <location>
        <begin position="58"/>
        <end position="78"/>
    </location>
</feature>
<evidence type="ECO:0000313" key="3">
    <source>
        <dbReference type="Proteomes" id="UP000322612"/>
    </source>
</evidence>
<name>A0AAE8X124_9ENTR</name>
<dbReference type="EMBL" id="VTDZ01000151">
    <property type="protein sequence ID" value="TYS05222.1"/>
    <property type="molecule type" value="Genomic_DNA"/>
</dbReference>
<keyword evidence="1" id="KW-0472">Membrane</keyword>
<keyword evidence="1" id="KW-0812">Transmembrane</keyword>
<accession>A0AAE8X124</accession>
<organism evidence="2 3">
    <name type="scientific">Enterobacter hormaechei</name>
    <dbReference type="NCBI Taxonomy" id="158836"/>
    <lineage>
        <taxon>Bacteria</taxon>
        <taxon>Pseudomonadati</taxon>
        <taxon>Pseudomonadota</taxon>
        <taxon>Gammaproteobacteria</taxon>
        <taxon>Enterobacterales</taxon>
        <taxon>Enterobacteriaceae</taxon>
        <taxon>Enterobacter</taxon>
        <taxon>Enterobacter cloacae complex</taxon>
    </lineage>
</organism>
<protein>
    <submittedName>
        <fullName evidence="2">Uncharacterized protein</fullName>
    </submittedName>
</protein>
<sequence>MMVLISLITGVYVFCKNVFGEAHNLWAGLGGLVTSFSVAYFLFRFWVWGDLCFDNGSILAAIGTALGLIGVFAGAKFAEPEVMKLRMDLQEAYLDASLNCIGDKNIINKALMPCATAYPKEFLSLSNELAKARYLTPTLSLVDSVYHSSDDVKTDGCMVYYSTVSKQCQDSFVIFNIKHPEFARGHKK</sequence>
<proteinExistence type="predicted"/>
<dbReference type="RefSeq" id="WP_148984076.1">
    <property type="nucleotide sequence ID" value="NZ_VTDZ01000151.1"/>
</dbReference>
<gene>
    <name evidence="2" type="ORF">FZC81_23120</name>
</gene>
<dbReference type="Proteomes" id="UP000322612">
    <property type="component" value="Unassembled WGS sequence"/>
</dbReference>
<evidence type="ECO:0000256" key="1">
    <source>
        <dbReference type="SAM" id="Phobius"/>
    </source>
</evidence>